<dbReference type="HOGENOM" id="CLU_224568_0_0_1"/>
<dbReference type="PROSITE" id="PS01187">
    <property type="entry name" value="EGF_CA"/>
    <property type="match status" value="1"/>
</dbReference>
<evidence type="ECO:0000256" key="6">
    <source>
        <dbReference type="PROSITE-ProRule" id="PRU00076"/>
    </source>
</evidence>
<sequence length="3633" mass="377627">MGEFTSNRQKQTVACSGFGRYVWAYKAEYVRLRFIEIEIKGYLDSGCQLCPEGQFSSEPGSTVCIDCLTGSYTDNLGTSVCTNCAAGKYQQDSGSTVCHNCAAGTVSFVLGASACSNCAVGQKQASAGQAVCDLCEAGTYQGSTASTNCLLCPLGKYNWDTGQSTCLDCWEGTWSFIMGSTTCEYCYANMVSLSTGEQGCPLGYYQLSCGPDTYSQDMCLSCTSTNFLTDRSACTLACKPGFYIAAGAGYCPSCPDGEWYGCLTCPAGKYSPSLTSITPSVSTVIPEGCIDCPAGTYQLMTGASFCFNCPLGFTSSNGVTPCSACRIGTYQPTNDGGLCLPCPSGRSSGIAAHCCDGYVWVSNGVCKPCPAGTYQDGNQCIACGPNRWNRAAFAVSDPDRCACAPGYYLSGSSCVACGPNTFKQDASTRGPIVTAMGSCTATAVAVGSKIVIQGGTDSSFSTCAVEIETHSNILLYASSFTAAFLETLEVLGSECNDCLTCESFYTLYSHTGSGSWSYSITMNLIDAQCFRIIGRNPSGQISPWTIDMLMGSVCNPCLDNTVSPAATTDPALCSCNAGYTTGSTSFRDVMQGTSNTLRNILQVRMGSGMCGTLNLVGGFLSFGFTDALVYSIGLPVHDSLMLRVGVVFIDLWSGQKLHILTNNNLRVTYVMYTGMDANLCGDPAIGDREVFFSISIDDSHSVLNLTLVLDQTSGSGRTDRLWWGVSEISIHVSHLTCTACSPGTFKTLIGSGVCSLCPNGMTSPLASTLSSDCICMAGHSFIASMCQPCLQHFYDIGGACVPCPQGTENALIGQTSCVPCGNGFFKQLAVPMACIPCPQGYTTNGTGAAECFSIIQSTLNSLLLPPSCPAMQRASRGGSGQHNLCTQPLLFWDALGDTHQYGVANSPVSTTFNTGSAMLVWNSIFFVFETSGTELTRTNLTTGTKSSVAGSSTLGTQDGTGAAARFQGVFYMDIAPDGTRIVALQTGLAGIRSVVPSTRVVSTYTLSFIPTAITVLSDGAHVWVLSSTELFLVALYETASEYKMPLRYEAVDFLLSTPIGVIALGTQAGVVVVQNDGTVFELNAMSESVKEVATLSPPGSFAVDTTRNHLVLYSAIPSGSGGTVRFSALQLGFCRPCPDGYVSQPGSESSMDCYTPSCVVEDAYPIRMEIDSQPVLDSSGIQMGVFFFYPYCRCKPGFVGNAQDGCVSCPTNTYSTGKSDLPMDMTFCTPCPLGSYSPEMSISVAACIFPSCKVTGSVSTSIVLFDDATGKAYLSCVCPAGFIGSPDKGVACQPCSPGTYADSILNQCRPCADNSTSFAAAATCYCLVNYIPFPVPPSDESLPVVYTGLITGDGSDRCVLRSDLVLGSYYICNQLCFLLPSAECTGPAEYLASYGTLTCSCIDGYRRVDGECVPEMAECPEGYSTIAINETHIICKCPDNTSTYYREQPCTASFTIQQPCPRALVSGPGFFNLDQCKCRDGYVEVEGDCVPCPEDTYQIGNQCVQCSSDQIAPNASTFCRCKLGFESLGEGCTACPIGFFRQLTTELLCSRCPELTTTLQTQSVSIDQCVCNPGYSLAPTSTSSVPRCTACPAGTYQNGTNGPCITCPYNSFSFPASSSVFACACFKGFLNSMSECTECAASYYFDGAACSECPTGSTSVAQSKGVESCLCDRGYSGTFGSNCVQCSPGAYKDFVGSDDCTACPPLSRSLVHGAKDVSQCFCVEGHEGTGGDVCSPCRLGFYKPVVAAERCLPCPSNSNTSTTGATSISACACYPGFLPRLGAASLICDPCEVGKYGESCQSCPANSDTLDRGTRDITGCLCNPGYEPDEELTTCVPCPPNTYKGYIGNDTCAVCPQASVTASPGANSVSDCLCNVSTNSTTGSTPCFPCPADTYSDSIGSVVCTPCPDLTTGPNGSASITNCVARPGYFMSSTTPPGRRLLSSNGLYFIVECPEGTYSDVAGLLACKSCPILMSSPAAADSVALCYCPVGYYGANGGICVPCDVGFFMDRAGSTSCLRCPFNYITESIGSTSIEDCTCPEGYYQDMSAPGVIVFGRPLERICRACDFGTYKEEPGPQECSDCDSYKTTRRQGSVSRFNCSCASGFYDTGNRSCVACPVSTVSSLNLFGSCSFCPANMIKLQNQTDGVEYCACDRGYEMTGGICSACVAGKYKDMYGDDPCLPCPTGATSFVASISRSQCTCVGLGVEIDGMCVVCPAQPVQCPVNRTSLPGAATIHQCVCKPGMRETSDGTCVTCDGQINSCPLGMTSSPQSTSINDCVCKQNYFKNGRDPGTGNWICSPCPGNSYSALNSTSCVCMQGTFDGNFSTCVMCGPGFVYSLNTSTCQDVNECLDASLCPANSTCINTYGRYKCTCPVGYYDMSVGCAPCPPGMSSPLGSTNLTDCYCPLGFSPNADYESCEPCAAGTYYSERYKDCIPCSTHSASSEDARKCVCDDGYVGFFEVSVSFGAVQIDTEDCSLTVISATTVVYPGIIQGGACYLRFLQLTVSSGVLLNVIGSGIPLAIHSDYPLLIGTPIDLSGLGYSGGQAGAAGNGPGGGTAASPCWYGGSGGSHGGYGGDGSFSAPNPVGNVDVLSEVTGDITTNGVNSGSYQSENALRVGGAAAVGTISANGGSADVSNRQGGGGSGGRIAILGGYVSFPARYGTVYYDEYLDPTFLPAMACKVCAAGSYLDAGVCRACPDGSTSLLGSNSLSSCICEKGYTLQGASCSQCITGTFKNTSGNVPCDACAAGASTAFQGSVYRWDCACPPGSYGDGVSLCTPCPAGEYNPYSNQTACLTCPVPTTTLSEGTTGIAGCVCPKGYSRLANGLCSPCSPGTYKDTAGNEACALCPVGRDSDVFGGDSVDSCYCLPGYTSANCDPCGVGFYKTTTGPGLCTACPAGYFQPAEVAVSPTRCLPCSLGFYSDIVGSGSPCTACRTNTFSDQLASTSCTPCHGNSSSSLATISRSRCLCNPGYFPDVPGSCAPCPPGTFKSGLGNFACEPCSAGSYSEAAASLACTACPPQSWVESGATSRSLCHCLPGYTPTNGSCQACAAGSYKRLISNDACVFCPEDKYLPITGATNASQCFPCPPNSVSPKGSSVISDCICNGGFQRVQDSCLECGAGQYSPVPGQCVKCPPDTFTSISIASSVVSCEPCPLNTFSPEGSSSVSFCTCLPGFTASTDGIACSPCPAGTYKSLPGPLQCIPCVQGTYSSALNSSSQQLCRSCRAQSTTLTSGSPDPDSCLCLPGFEPDGFGACQPCQVGFYKPSIASAACSACLANTFNADRGSTSLESCKPCANFSVSDPGSTSCTCIAGFYRSYSTEVSFCVPCPNGTFYNASGMCEDCPLGSYTDVPNQTEACTPCPVNSYTLQTRSNSSLLCYCEPGYARVSKTECRACAPGSFRPDSSAPGKPCNICPINTYLPETASLGPCIRCMNHTTTLGLTGRSSARDCVCNPGYYGSGDASCDDCPAGSYCPGGIHAFPCQFGSSSPTLSTNASACVCIPGYYNRNGVCLICPPNHFCAGGDSILPCANNSFSSEGSVSSDNCTCRLGYLQSFVVCPSGYYRVGTDECTPCPVGTESVTGCGCLEGYVPVPGGCVVCQNAIRVVACPAPFPFSPAGSTSVSQCTASSF</sequence>
<dbReference type="PROSITE" id="PS01186">
    <property type="entry name" value="EGF_2"/>
    <property type="match status" value="1"/>
</dbReference>
<dbReference type="CDD" id="cd00185">
    <property type="entry name" value="TNFRSF"/>
    <property type="match status" value="1"/>
</dbReference>
<evidence type="ECO:0000259" key="7">
    <source>
        <dbReference type="PROSITE" id="PS50026"/>
    </source>
</evidence>
<evidence type="ECO:0000313" key="8">
    <source>
        <dbReference type="EMBL" id="EKX34804.1"/>
    </source>
</evidence>
<comment type="similarity">
    <text evidence="1">Belongs to the CRELD family.</text>
</comment>
<dbReference type="InterPro" id="IPR000152">
    <property type="entry name" value="EGF-type_Asp/Asn_hydroxyl_site"/>
</dbReference>
<dbReference type="eggNOG" id="KOG1217">
    <property type="taxonomic scope" value="Eukaryota"/>
</dbReference>
<protein>
    <recommendedName>
        <fullName evidence="7">EGF-like domain-containing protein</fullName>
    </recommendedName>
</protein>
<evidence type="ECO:0000256" key="5">
    <source>
        <dbReference type="ARBA" id="ARBA00023157"/>
    </source>
</evidence>
<dbReference type="InterPro" id="IPR001881">
    <property type="entry name" value="EGF-like_Ca-bd_dom"/>
</dbReference>
<dbReference type="SMART" id="SM00181">
    <property type="entry name" value="EGF"/>
    <property type="match status" value="21"/>
</dbReference>
<dbReference type="GO" id="GO:0005509">
    <property type="term" value="F:calcium ion binding"/>
    <property type="evidence" value="ECO:0007669"/>
    <property type="project" value="InterPro"/>
</dbReference>
<dbReference type="InterPro" id="IPR009030">
    <property type="entry name" value="Growth_fac_rcpt_cys_sf"/>
</dbReference>
<keyword evidence="5" id="KW-1015">Disulfide bond</keyword>
<proteinExistence type="inferred from homology"/>
<dbReference type="GeneID" id="17291549"/>
<dbReference type="InterPro" id="IPR000742">
    <property type="entry name" value="EGF"/>
</dbReference>
<dbReference type="Gene3D" id="2.10.25.10">
    <property type="entry name" value="Laminin"/>
    <property type="match status" value="1"/>
</dbReference>
<dbReference type="PROSITE" id="PS00010">
    <property type="entry name" value="ASX_HYDROXYL"/>
    <property type="match status" value="1"/>
</dbReference>
<dbReference type="InterPro" id="IPR049883">
    <property type="entry name" value="NOTCH1_EGF-like"/>
</dbReference>
<reference evidence="9" key="3">
    <citation type="submission" date="2016-03" db="UniProtKB">
        <authorList>
            <consortium name="EnsemblProtists"/>
        </authorList>
    </citation>
    <scope>IDENTIFICATION</scope>
</reference>
<dbReference type="FunFam" id="2.10.25.10:FF:000038">
    <property type="entry name" value="Fibrillin 2"/>
    <property type="match status" value="1"/>
</dbReference>
<dbReference type="SMART" id="SM00261">
    <property type="entry name" value="FU"/>
    <property type="match status" value="14"/>
</dbReference>
<dbReference type="EMBL" id="JH993102">
    <property type="protein sequence ID" value="EKX34804.1"/>
    <property type="molecule type" value="Genomic_DNA"/>
</dbReference>
<keyword evidence="3" id="KW-0732">Signal</keyword>
<keyword evidence="2 6" id="KW-0245">EGF-like domain</keyword>
<dbReference type="RefSeq" id="XP_005821784.1">
    <property type="nucleotide sequence ID" value="XM_005821727.1"/>
</dbReference>
<dbReference type="STRING" id="905079.L1IFY6"/>
<dbReference type="InterPro" id="IPR001368">
    <property type="entry name" value="TNFR/NGFR_Cys_rich_reg"/>
</dbReference>
<dbReference type="CDD" id="cd00054">
    <property type="entry name" value="EGF_CA"/>
    <property type="match status" value="1"/>
</dbReference>
<evidence type="ECO:0000256" key="2">
    <source>
        <dbReference type="ARBA" id="ARBA00022536"/>
    </source>
</evidence>
<dbReference type="SMART" id="SM01411">
    <property type="entry name" value="Ephrin_rec_like"/>
    <property type="match status" value="47"/>
</dbReference>
<dbReference type="Gene3D" id="2.10.50.10">
    <property type="entry name" value="Tumor Necrosis Factor Receptor, subunit A, domain 2"/>
    <property type="match status" value="28"/>
</dbReference>
<evidence type="ECO:0000256" key="1">
    <source>
        <dbReference type="ARBA" id="ARBA00005897"/>
    </source>
</evidence>
<dbReference type="PaxDb" id="55529-EKX34804"/>
<dbReference type="InterPro" id="IPR011641">
    <property type="entry name" value="Tyr-kin_ephrin_A/B_rcpt-like"/>
</dbReference>
<dbReference type="Proteomes" id="UP000011087">
    <property type="component" value="Unassembled WGS sequence"/>
</dbReference>
<reference evidence="10" key="2">
    <citation type="submission" date="2012-11" db="EMBL/GenBank/DDBJ databases">
        <authorList>
            <person name="Kuo A."/>
            <person name="Curtis B.A."/>
            <person name="Tanifuji G."/>
            <person name="Burki F."/>
            <person name="Gruber A."/>
            <person name="Irimia M."/>
            <person name="Maruyama S."/>
            <person name="Arias M.C."/>
            <person name="Ball S.G."/>
            <person name="Gile G.H."/>
            <person name="Hirakawa Y."/>
            <person name="Hopkins J.F."/>
            <person name="Rensing S.A."/>
            <person name="Schmutz J."/>
            <person name="Symeonidi A."/>
            <person name="Elias M."/>
            <person name="Eveleigh R.J."/>
            <person name="Herman E.K."/>
            <person name="Klute M.J."/>
            <person name="Nakayama T."/>
            <person name="Obornik M."/>
            <person name="Reyes-Prieto A."/>
            <person name="Armbrust E.V."/>
            <person name="Aves S.J."/>
            <person name="Beiko R.G."/>
            <person name="Coutinho P."/>
            <person name="Dacks J.B."/>
            <person name="Durnford D.G."/>
            <person name="Fast N.M."/>
            <person name="Green B.R."/>
            <person name="Grisdale C."/>
            <person name="Hempe F."/>
            <person name="Henrissat B."/>
            <person name="Hoppner M.P."/>
            <person name="Ishida K.-I."/>
            <person name="Kim E."/>
            <person name="Koreny L."/>
            <person name="Kroth P.G."/>
            <person name="Liu Y."/>
            <person name="Malik S.-B."/>
            <person name="Maier U.G."/>
            <person name="McRose D."/>
            <person name="Mock T."/>
            <person name="Neilson J.A."/>
            <person name="Onodera N.T."/>
            <person name="Poole A.M."/>
            <person name="Pritham E.J."/>
            <person name="Richards T.A."/>
            <person name="Rocap G."/>
            <person name="Roy S.W."/>
            <person name="Sarai C."/>
            <person name="Schaack S."/>
            <person name="Shirato S."/>
            <person name="Slamovits C.H."/>
            <person name="Spencer D.F."/>
            <person name="Suzuki S."/>
            <person name="Worden A.Z."/>
            <person name="Zauner S."/>
            <person name="Barry K."/>
            <person name="Bell C."/>
            <person name="Bharti A.K."/>
            <person name="Crow J.A."/>
            <person name="Grimwood J."/>
            <person name="Kramer R."/>
            <person name="Lindquist E."/>
            <person name="Lucas S."/>
            <person name="Salamov A."/>
            <person name="McFadden G.I."/>
            <person name="Lane C.E."/>
            <person name="Keeling P.J."/>
            <person name="Gray M.W."/>
            <person name="Grigoriev I.V."/>
            <person name="Archibald J.M."/>
        </authorList>
    </citation>
    <scope>NUCLEOTIDE SEQUENCE</scope>
    <source>
        <strain evidence="10">CCMP2712</strain>
    </source>
</reference>
<feature type="domain" description="EGF-like" evidence="7">
    <location>
        <begin position="2347"/>
        <end position="2386"/>
    </location>
</feature>
<dbReference type="SUPFAM" id="SSF57184">
    <property type="entry name" value="Growth factor receptor domain"/>
    <property type="match status" value="16"/>
</dbReference>
<dbReference type="EnsemblProtists" id="EKX34804">
    <property type="protein sequence ID" value="EKX34804"/>
    <property type="gene ID" value="GUITHDRAFT_118978"/>
</dbReference>
<evidence type="ECO:0000256" key="4">
    <source>
        <dbReference type="ARBA" id="ARBA00022737"/>
    </source>
</evidence>
<evidence type="ECO:0000313" key="9">
    <source>
        <dbReference type="EnsemblProtists" id="EKX34804"/>
    </source>
</evidence>
<evidence type="ECO:0000256" key="3">
    <source>
        <dbReference type="ARBA" id="ARBA00022729"/>
    </source>
</evidence>
<dbReference type="SMART" id="SM00208">
    <property type="entry name" value="TNFR"/>
    <property type="match status" value="9"/>
</dbReference>
<comment type="caution">
    <text evidence="6">Lacks conserved residue(s) required for the propagation of feature annotation.</text>
</comment>
<evidence type="ECO:0000313" key="10">
    <source>
        <dbReference type="Proteomes" id="UP000011087"/>
    </source>
</evidence>
<dbReference type="Pfam" id="PF07645">
    <property type="entry name" value="EGF_CA"/>
    <property type="match status" value="1"/>
</dbReference>
<organism evidence="8">
    <name type="scientific">Guillardia theta (strain CCMP2712)</name>
    <name type="common">Cryptophyte</name>
    <dbReference type="NCBI Taxonomy" id="905079"/>
    <lineage>
        <taxon>Eukaryota</taxon>
        <taxon>Cryptophyceae</taxon>
        <taxon>Pyrenomonadales</taxon>
        <taxon>Geminigeraceae</taxon>
        <taxon>Guillardia</taxon>
    </lineage>
</organism>
<dbReference type="OrthoDB" id="4062651at2759"/>
<gene>
    <name evidence="8" type="ORF">GUITHDRAFT_118978</name>
</gene>
<accession>L1IFY6</accession>
<dbReference type="InterPro" id="IPR006212">
    <property type="entry name" value="Furin_repeat"/>
</dbReference>
<dbReference type="PANTHER" id="PTHR46967:SF2">
    <property type="entry name" value="SUSHI, VON WILLEBRAND FACTOR TYPE A, EGF AND PENTRAXIN DOMAIN-CONTAINING PROTEIN 1-LIKE"/>
    <property type="match status" value="1"/>
</dbReference>
<dbReference type="PANTHER" id="PTHR46967">
    <property type="entry name" value="INSULIN-LIKE GROWTH FACTOR BINDING PROTEIN,N-TERMINAL"/>
    <property type="match status" value="1"/>
</dbReference>
<dbReference type="InterPro" id="IPR018097">
    <property type="entry name" value="EGF_Ca-bd_CS"/>
</dbReference>
<dbReference type="PROSITE" id="PS50026">
    <property type="entry name" value="EGF_3"/>
    <property type="match status" value="1"/>
</dbReference>
<dbReference type="OMA" id="QGHCVFG"/>
<keyword evidence="10" id="KW-1185">Reference proteome</keyword>
<name>L1IFY6_GUITC</name>
<reference evidence="8 10" key="1">
    <citation type="journal article" date="2012" name="Nature">
        <title>Algal genomes reveal evolutionary mosaicism and the fate of nucleomorphs.</title>
        <authorList>
            <consortium name="DOE Joint Genome Institute"/>
            <person name="Curtis B.A."/>
            <person name="Tanifuji G."/>
            <person name="Burki F."/>
            <person name="Gruber A."/>
            <person name="Irimia M."/>
            <person name="Maruyama S."/>
            <person name="Arias M.C."/>
            <person name="Ball S.G."/>
            <person name="Gile G.H."/>
            <person name="Hirakawa Y."/>
            <person name="Hopkins J.F."/>
            <person name="Kuo A."/>
            <person name="Rensing S.A."/>
            <person name="Schmutz J."/>
            <person name="Symeonidi A."/>
            <person name="Elias M."/>
            <person name="Eveleigh R.J."/>
            <person name="Herman E.K."/>
            <person name="Klute M.J."/>
            <person name="Nakayama T."/>
            <person name="Obornik M."/>
            <person name="Reyes-Prieto A."/>
            <person name="Armbrust E.V."/>
            <person name="Aves S.J."/>
            <person name="Beiko R.G."/>
            <person name="Coutinho P."/>
            <person name="Dacks J.B."/>
            <person name="Durnford D.G."/>
            <person name="Fast N.M."/>
            <person name="Green B.R."/>
            <person name="Grisdale C.J."/>
            <person name="Hempel F."/>
            <person name="Henrissat B."/>
            <person name="Hoppner M.P."/>
            <person name="Ishida K."/>
            <person name="Kim E."/>
            <person name="Koreny L."/>
            <person name="Kroth P.G."/>
            <person name="Liu Y."/>
            <person name="Malik S.B."/>
            <person name="Maier U.G."/>
            <person name="McRose D."/>
            <person name="Mock T."/>
            <person name="Neilson J.A."/>
            <person name="Onodera N.T."/>
            <person name="Poole A.M."/>
            <person name="Pritham E.J."/>
            <person name="Richards T.A."/>
            <person name="Rocap G."/>
            <person name="Roy S.W."/>
            <person name="Sarai C."/>
            <person name="Schaack S."/>
            <person name="Shirato S."/>
            <person name="Slamovits C.H."/>
            <person name="Spencer D.F."/>
            <person name="Suzuki S."/>
            <person name="Worden A.Z."/>
            <person name="Zauner S."/>
            <person name="Barry K."/>
            <person name="Bell C."/>
            <person name="Bharti A.K."/>
            <person name="Crow J.A."/>
            <person name="Grimwood J."/>
            <person name="Kramer R."/>
            <person name="Lindquist E."/>
            <person name="Lucas S."/>
            <person name="Salamov A."/>
            <person name="McFadden G.I."/>
            <person name="Lane C.E."/>
            <person name="Keeling P.J."/>
            <person name="Gray M.W."/>
            <person name="Grigoriev I.V."/>
            <person name="Archibald J.M."/>
        </authorList>
    </citation>
    <scope>NUCLEOTIDE SEQUENCE</scope>
    <source>
        <strain evidence="8 10">CCMP2712</strain>
    </source>
</reference>
<keyword evidence="4" id="KW-0677">Repeat</keyword>
<dbReference type="KEGG" id="gtt:GUITHDRAFT_118978"/>
<dbReference type="Pfam" id="PF07699">
    <property type="entry name" value="Ephrin_rec_like"/>
    <property type="match status" value="17"/>
</dbReference>
<dbReference type="SMART" id="SM00179">
    <property type="entry name" value="EGF_CA"/>
    <property type="match status" value="1"/>
</dbReference>